<dbReference type="InterPro" id="IPR015679">
    <property type="entry name" value="PLipase_D_fam"/>
</dbReference>
<feature type="compositionally biased region" description="Basic and acidic residues" evidence="6">
    <location>
        <begin position="13"/>
        <end position="25"/>
    </location>
</feature>
<dbReference type="GO" id="GO:0009395">
    <property type="term" value="P:phospholipid catabolic process"/>
    <property type="evidence" value="ECO:0007669"/>
    <property type="project" value="TreeGrafter"/>
</dbReference>
<dbReference type="Proteomes" id="UP001412239">
    <property type="component" value="Unassembled WGS sequence"/>
</dbReference>
<sequence>MGKSNKYRPSSRSPERRGGDGDRYEKHHKKRYDDGSGEEYSGDGGPSRVKDDEYYREKERRKREKEERKERKRREKEKEKSGEYGSPGRRRSRERSRERSHERHREEEGTRGYGSYVHPPADPYGYATQGQNYQPPPPHGEHYGAQPGHGYQAPPHESGYTTTGPGYPDCQPSPYGPGAYTSGGYQPPPPVQGHPQPPPGYGGTGNMAEQAHPIAIPLPPPPPPQQEYGGYGQGGDGQSQHPVPPSHPAASQGYSAYASPPPPPQVTAGGATGGQHYKPQHHSAQQQQAYYGHDLGSVGHPTGGSTAVQFENTNPANPHSKPSTGSGGFAVSALETFTGALTSSLHSYARTLFPATSAHKPVAQYGAPGESGVPAQQTENRFDSFSREKTGNGVKWYVDGKDYMYAVSIAIENARQSIWILDWWLSPELYLRRPPKLNEQYRIDAMLKAAAERGVKVNVIVYKEVTQALTRKYLNPLLFQHVSNRSPPNTLPKPLSILSSLASDVALLFSFDRLETLEAKYPVLHSREAGGVITVSSHHTKTSLEKLHPNITVFRHPDHLPDRPTIQNDIWNKVTTGTYQLGDGLKGLYGMKDGVTMYWAHHEKLCLVDGEIAFMGGLDLCFGRWDMNHHPIADAHPGDLRAIIFPGQDYNNSRFMDFHTVDHWEQNKVKREEHSRMGWSDVALSLIGPSVRDLQRHFLVRWNFIYDTKYKVRKQERFQPLDDRILHERGHYRHKIKDKVHHVGKKLLEGDDYGYDEPRGSYEDERAYSERRRNEVEGVRCQIVRSSSKWSQGLPATEHSIAHAYIEIISTAKHFIYIENQFFITATDEKQNPILNKIGRAIVDRILRADRERQKFKMIIVIPAIPAFAGDLKDEGSLGTRAIMEFQYRSINNDRGYSIMEQIAKAGVDPKKYIRFYNLRNYDRINAGRAMAAGEASSGVSYPAAAEAHDQQVGGTYGAYGYGGIHGDEYNRYQQSTPRSSVGPEWDSVSQCSMLGGGDIRSAPWDGDAQQELDAFVSEELYVHSKLLIADDRIVICGSANLNDRSQLGDHDSEIAIIIEDPTPLPSLMGNNPYTASHFAATLRRQIFRKHLGLIPAANLTTVDENMHPVPIPNIYDFDSQEDTIVRDPLSETFENFWDYTARTNTVAFEKVFHAVPTDKVANWKDYDEYWGKHFRVPPGENQQPKIKWGHVVRDEFNPDPRIAVGEIKNVLATVRGHLVEMPLGFLREEDIAKEGLGLNAITESLYT</sequence>
<dbReference type="Pfam" id="PF13091">
    <property type="entry name" value="PLDc_2"/>
    <property type="match status" value="1"/>
</dbReference>
<dbReference type="InterPro" id="IPR001736">
    <property type="entry name" value="PLipase_D/transphosphatidylase"/>
</dbReference>
<evidence type="ECO:0000259" key="7">
    <source>
        <dbReference type="PROSITE" id="PS50035"/>
    </source>
</evidence>
<dbReference type="GO" id="GO:0006654">
    <property type="term" value="P:phosphatidic acid biosynthetic process"/>
    <property type="evidence" value="ECO:0007669"/>
    <property type="project" value="InterPro"/>
</dbReference>
<feature type="domain" description="PLD phosphodiesterase" evidence="7">
    <location>
        <begin position="597"/>
        <end position="624"/>
    </location>
</feature>
<dbReference type="CDD" id="cd09141">
    <property type="entry name" value="PLDc_vPLD1_2_yPLD_like_2"/>
    <property type="match status" value="1"/>
</dbReference>
<evidence type="ECO:0000256" key="6">
    <source>
        <dbReference type="SAM" id="MobiDB-lite"/>
    </source>
</evidence>
<proteinExistence type="predicted"/>
<dbReference type="InterPro" id="IPR025202">
    <property type="entry name" value="PLD-like_dom"/>
</dbReference>
<accession>A0A292PQ14</accession>
<evidence type="ECO:0000256" key="1">
    <source>
        <dbReference type="ARBA" id="ARBA00012027"/>
    </source>
</evidence>
<keyword evidence="5" id="KW-0443">Lipid metabolism</keyword>
<feature type="compositionally biased region" description="Pro residues" evidence="6">
    <location>
        <begin position="186"/>
        <end position="200"/>
    </location>
</feature>
<keyword evidence="4" id="KW-0442">Lipid degradation</keyword>
<feature type="compositionally biased region" description="Basic and acidic residues" evidence="6">
    <location>
        <begin position="95"/>
        <end position="110"/>
    </location>
</feature>
<dbReference type="PANTHER" id="PTHR18896:SF186">
    <property type="entry name" value="PHOSPHOLIPASE D"/>
    <property type="match status" value="1"/>
</dbReference>
<keyword evidence="3" id="KW-0378">Hydrolase</keyword>
<feature type="compositionally biased region" description="Low complexity" evidence="6">
    <location>
        <begin position="282"/>
        <end position="291"/>
    </location>
</feature>
<evidence type="ECO:0000256" key="3">
    <source>
        <dbReference type="ARBA" id="ARBA00022801"/>
    </source>
</evidence>
<dbReference type="EMBL" id="LN891113">
    <property type="protein sequence ID" value="CUS08795.1"/>
    <property type="molecule type" value="Genomic_DNA"/>
</dbReference>
<protein>
    <recommendedName>
        <fullName evidence="1">phospholipase D</fullName>
        <ecNumber evidence="1">3.1.4.4</ecNumber>
    </recommendedName>
</protein>
<dbReference type="PANTHER" id="PTHR18896">
    <property type="entry name" value="PHOSPHOLIPASE D"/>
    <property type="match status" value="1"/>
</dbReference>
<feature type="region of interest" description="Disordered" evidence="6">
    <location>
        <begin position="1"/>
        <end position="327"/>
    </location>
</feature>
<evidence type="ECO:0000256" key="4">
    <source>
        <dbReference type="ARBA" id="ARBA00022963"/>
    </source>
</evidence>
<keyword evidence="9" id="KW-1185">Reference proteome</keyword>
<organism evidence="8 9">
    <name type="scientific">Tuber aestivum</name>
    <name type="common">summer truffle</name>
    <dbReference type="NCBI Taxonomy" id="59557"/>
    <lineage>
        <taxon>Eukaryota</taxon>
        <taxon>Fungi</taxon>
        <taxon>Dikarya</taxon>
        <taxon>Ascomycota</taxon>
        <taxon>Pezizomycotina</taxon>
        <taxon>Pezizomycetes</taxon>
        <taxon>Pezizales</taxon>
        <taxon>Tuberaceae</taxon>
        <taxon>Tuber</taxon>
    </lineage>
</organism>
<evidence type="ECO:0000256" key="5">
    <source>
        <dbReference type="ARBA" id="ARBA00023098"/>
    </source>
</evidence>
<dbReference type="EC" id="3.1.4.4" evidence="1"/>
<feature type="compositionally biased region" description="Pro residues" evidence="6">
    <location>
        <begin position="216"/>
        <end position="225"/>
    </location>
</feature>
<dbReference type="AlphaFoldDB" id="A0A292PQ14"/>
<feature type="domain" description="PLD phosphodiesterase" evidence="7">
    <location>
        <begin position="1019"/>
        <end position="1046"/>
    </location>
</feature>
<dbReference type="PROSITE" id="PS50035">
    <property type="entry name" value="PLD"/>
    <property type="match status" value="2"/>
</dbReference>
<dbReference type="GO" id="GO:0004630">
    <property type="term" value="F:phospholipase D activity"/>
    <property type="evidence" value="ECO:0007669"/>
    <property type="project" value="UniProtKB-UniRule"/>
</dbReference>
<dbReference type="GO" id="GO:0035556">
    <property type="term" value="P:intracellular signal transduction"/>
    <property type="evidence" value="ECO:0007669"/>
    <property type="project" value="InterPro"/>
</dbReference>
<dbReference type="SUPFAM" id="SSF56024">
    <property type="entry name" value="Phospholipase D/nuclease"/>
    <property type="match status" value="2"/>
</dbReference>
<name>A0A292PQ14_9PEZI</name>
<feature type="compositionally biased region" description="Polar residues" evidence="6">
    <location>
        <begin position="303"/>
        <end position="324"/>
    </location>
</feature>
<keyword evidence="2" id="KW-0677">Repeat</keyword>
<evidence type="ECO:0000313" key="9">
    <source>
        <dbReference type="Proteomes" id="UP001412239"/>
    </source>
</evidence>
<gene>
    <name evidence="8" type="ORF">GSTUAT00007122001</name>
</gene>
<evidence type="ECO:0000313" key="8">
    <source>
        <dbReference type="EMBL" id="CUS08795.1"/>
    </source>
</evidence>
<evidence type="ECO:0000256" key="2">
    <source>
        <dbReference type="ARBA" id="ARBA00022737"/>
    </source>
</evidence>
<dbReference type="SMART" id="SM00155">
    <property type="entry name" value="PLDc"/>
    <property type="match status" value="2"/>
</dbReference>
<reference evidence="8" key="1">
    <citation type="submission" date="2015-10" db="EMBL/GenBank/DDBJ databases">
        <authorList>
            <person name="Regsiter A."/>
            <person name="william w."/>
        </authorList>
    </citation>
    <scope>NUCLEOTIDE SEQUENCE</scope>
    <source>
        <strain evidence="8">Montdore</strain>
    </source>
</reference>
<dbReference type="Gene3D" id="3.30.870.10">
    <property type="entry name" value="Endonuclease Chain A"/>
    <property type="match status" value="3"/>
</dbReference>
<feature type="compositionally biased region" description="Low complexity" evidence="6">
    <location>
        <begin position="248"/>
        <end position="258"/>
    </location>
</feature>
<feature type="compositionally biased region" description="Basic and acidic residues" evidence="6">
    <location>
        <begin position="48"/>
        <end position="69"/>
    </location>
</feature>